<dbReference type="EMBL" id="LAZR01000271">
    <property type="protein sequence ID" value="KKN77905.1"/>
    <property type="molecule type" value="Genomic_DNA"/>
</dbReference>
<protein>
    <submittedName>
        <fullName evidence="2">Uncharacterized protein</fullName>
    </submittedName>
</protein>
<feature type="compositionally biased region" description="Basic and acidic residues" evidence="1">
    <location>
        <begin position="157"/>
        <end position="172"/>
    </location>
</feature>
<feature type="region of interest" description="Disordered" evidence="1">
    <location>
        <begin position="136"/>
        <end position="172"/>
    </location>
</feature>
<evidence type="ECO:0000256" key="1">
    <source>
        <dbReference type="SAM" id="MobiDB-lite"/>
    </source>
</evidence>
<comment type="caution">
    <text evidence="2">The sequence shown here is derived from an EMBL/GenBank/DDBJ whole genome shotgun (WGS) entry which is preliminary data.</text>
</comment>
<reference evidence="2" key="1">
    <citation type="journal article" date="2015" name="Nature">
        <title>Complex archaea that bridge the gap between prokaryotes and eukaryotes.</title>
        <authorList>
            <person name="Spang A."/>
            <person name="Saw J.H."/>
            <person name="Jorgensen S.L."/>
            <person name="Zaremba-Niedzwiedzka K."/>
            <person name="Martijn J."/>
            <person name="Lind A.E."/>
            <person name="van Eijk R."/>
            <person name="Schleper C."/>
            <person name="Guy L."/>
            <person name="Ettema T.J."/>
        </authorList>
    </citation>
    <scope>NUCLEOTIDE SEQUENCE</scope>
</reference>
<organism evidence="2">
    <name type="scientific">marine sediment metagenome</name>
    <dbReference type="NCBI Taxonomy" id="412755"/>
    <lineage>
        <taxon>unclassified sequences</taxon>
        <taxon>metagenomes</taxon>
        <taxon>ecological metagenomes</taxon>
    </lineage>
</organism>
<evidence type="ECO:0000313" key="2">
    <source>
        <dbReference type="EMBL" id="KKN77905.1"/>
    </source>
</evidence>
<feature type="compositionally biased region" description="Basic and acidic residues" evidence="1">
    <location>
        <begin position="136"/>
        <end position="150"/>
    </location>
</feature>
<proteinExistence type="predicted"/>
<dbReference type="AlphaFoldDB" id="A0A0F9T9L4"/>
<accession>A0A0F9T9L4</accession>
<gene>
    <name evidence="2" type="ORF">LCGC14_0354700</name>
</gene>
<sequence>MTHNLPAVQRQNLISVTELHSLDVSRNGVLVSRADCMAILDGVVIGASCTQDQASRLADILVSSYPKSETTDPEVYARGLISILAEHGPDIGAEAVDALTRGRYQLPTRADVNKACHQIATKRLMARAIAKRHLAEHERRQAEERQREEAAASWGAPEERARKVRDIVAGHG</sequence>
<name>A0A0F9T9L4_9ZZZZ</name>